<protein>
    <recommendedName>
        <fullName evidence="3">Replication protein</fullName>
    </recommendedName>
</protein>
<keyword evidence="2" id="KW-1185">Reference proteome</keyword>
<dbReference type="AlphaFoldDB" id="A0A506U083"/>
<accession>A0A506U083</accession>
<proteinExistence type="predicted"/>
<evidence type="ECO:0000313" key="1">
    <source>
        <dbReference type="EMBL" id="TPW25999.1"/>
    </source>
</evidence>
<name>A0A506U083_9HYPH</name>
<dbReference type="EMBL" id="VHLH01000040">
    <property type="protein sequence ID" value="TPW25999.1"/>
    <property type="molecule type" value="Genomic_DNA"/>
</dbReference>
<organism evidence="1 2">
    <name type="scientific">Pararhizobium mangrovi</name>
    <dbReference type="NCBI Taxonomy" id="2590452"/>
    <lineage>
        <taxon>Bacteria</taxon>
        <taxon>Pseudomonadati</taxon>
        <taxon>Pseudomonadota</taxon>
        <taxon>Alphaproteobacteria</taxon>
        <taxon>Hyphomicrobiales</taxon>
        <taxon>Rhizobiaceae</taxon>
        <taxon>Rhizobium/Agrobacterium group</taxon>
        <taxon>Pararhizobium</taxon>
    </lineage>
</organism>
<reference evidence="1 2" key="1">
    <citation type="submission" date="2019-06" db="EMBL/GenBank/DDBJ databases">
        <authorList>
            <person name="Li M."/>
        </authorList>
    </citation>
    <scope>NUCLEOTIDE SEQUENCE [LARGE SCALE GENOMIC DNA]</scope>
    <source>
        <strain evidence="1 2">BGMRC6574</strain>
    </source>
</reference>
<gene>
    <name evidence="1" type="ORF">FJU11_16820</name>
</gene>
<comment type="caution">
    <text evidence="1">The sequence shown here is derived from an EMBL/GenBank/DDBJ whole genome shotgun (WGS) entry which is preliminary data.</text>
</comment>
<dbReference type="RefSeq" id="WP_141168241.1">
    <property type="nucleotide sequence ID" value="NZ_VHLH01000040.1"/>
</dbReference>
<dbReference type="OrthoDB" id="8004310at2"/>
<evidence type="ECO:0000313" key="2">
    <source>
        <dbReference type="Proteomes" id="UP000320314"/>
    </source>
</evidence>
<sequence length="296" mass="33932">MTERLLTLDAFDRMHRQYDQRIKRYLHSGHGHHLANEQLLERLCNRSARRMLAINARSRIVFVRPLRDAFDALFLPEKTVFGFVTFAPWNAAVSLSKGARFPHRALIRRFLEQFGDFNAVGMVDVALYTNLESSGTSGEAVASWHIHALIFGTSHREMLKVRDEYNCEVPGSAGGDAIHVRQLRGAGGAKSRLIYQSKMPMREMRIIRRAHEVYDPETGEILRLPYTASSTKKRPLRPGDGVRVFEMMGHRTIPDLAFGNGLGDEVLQTALERARKRILREDRQHVRRLEQLIGHR</sequence>
<dbReference type="Proteomes" id="UP000320314">
    <property type="component" value="Unassembled WGS sequence"/>
</dbReference>
<evidence type="ECO:0008006" key="3">
    <source>
        <dbReference type="Google" id="ProtNLM"/>
    </source>
</evidence>